<accession>A0A554VJZ4</accession>
<dbReference type="InterPro" id="IPR001869">
    <property type="entry name" value="Thiol_cytolysin"/>
</dbReference>
<comment type="caution">
    <text evidence="1">The sequence shown here is derived from an EMBL/GenBank/DDBJ whole genome shotgun (WGS) entry which is preliminary data.</text>
</comment>
<name>A0A554VJZ4_9FLAO</name>
<evidence type="ECO:0000313" key="2">
    <source>
        <dbReference type="Proteomes" id="UP000318833"/>
    </source>
</evidence>
<protein>
    <submittedName>
        <fullName evidence="1">Uncharacterized protein</fullName>
    </submittedName>
</protein>
<dbReference type="InterPro" id="IPR036359">
    <property type="entry name" value="Thiol_cytolysin_sf"/>
</dbReference>
<sequence>MKNLKSVPKKLKSSWTGNWKTTYGILKLTQNGNKVTGDYANVGKIEGTISEGQLKGIFTNKSKKGSFSFSLEGNEFTGVWGWGNDLSAGTWSGVKDNNGKTNFENTPTNNIIPSKRKNISITKGSGNDKVVLSMHEEGEVSDRQKETSSKKVNRDCVTKTYEMDVNTSEIDFVTMNQNADWLKPGNLLDAESTLRGSYASTSHKRTPINITITTSRKRIKVSDPTPTNLSTKVTELVDGLNKNKANGAAIKYTVNKIDSEKDLSIKLTGYYKDLSGIEASLGFNFSKKQNRNYIMVDFTQIYYSIFTDPLSSNVFVDSSLNNTLGDYVYISNVIYGRRAILMMDTNYSEAEIQAALNVDYDNKATQGGGSANFDMKKIMRESTAKVLIYGGDARDAVKSITNSDMLRGFKNYIEGSFNAAGTGYGKSIGYNLRFANDNSLCAIRSVFKQTITECKPVSERAYLKLTIKSIKCLASDDRDNVDDYIITATAQAKNRDNNAIVIDHSDFVYRNSDHNKLFNKNNRITTLVTSRENRQIHIRENRTININNSVTYKIERDLLKSDASIDLKVNVTERSGNKRIALGRNEVRRIHIGEALKYLSGVSDKGDYGKPIVVKGDINGDYMNLAGGYTIMKETGSSQNRSLEGYFWMGNIKRKLAIFFGLDIVQ</sequence>
<dbReference type="AlphaFoldDB" id="A0A554VJZ4"/>
<keyword evidence="2" id="KW-1185">Reference proteome</keyword>
<dbReference type="SUPFAM" id="SSF56978">
    <property type="entry name" value="Perfringolysin"/>
    <property type="match status" value="1"/>
</dbReference>
<proteinExistence type="predicted"/>
<dbReference type="GO" id="GO:0015485">
    <property type="term" value="F:cholesterol binding"/>
    <property type="evidence" value="ECO:0007669"/>
    <property type="project" value="InterPro"/>
</dbReference>
<dbReference type="PRINTS" id="PR01400">
    <property type="entry name" value="TACYTOLYSIN"/>
</dbReference>
<dbReference type="InterPro" id="IPR036363">
    <property type="entry name" value="Thiol_cytolysin_ab_sf"/>
</dbReference>
<evidence type="ECO:0000313" key="1">
    <source>
        <dbReference type="EMBL" id="TSE08275.1"/>
    </source>
</evidence>
<dbReference type="RefSeq" id="WP_143916708.1">
    <property type="nucleotide sequence ID" value="NZ_CANMIK010000022.1"/>
</dbReference>
<dbReference type="Gene3D" id="3.40.30.40">
    <property type="entry name" value="Perfringolysin"/>
    <property type="match status" value="1"/>
</dbReference>
<dbReference type="Gene3D" id="3.90.840.10">
    <property type="entry name" value="Thiol-activated cytolysin superfamily/Thiol-activated cytolysin, alpha-beta domain"/>
    <property type="match status" value="1"/>
</dbReference>
<organism evidence="1 2">
    <name type="scientific">Aquimarina algiphila</name>
    <dbReference type="NCBI Taxonomy" id="2047982"/>
    <lineage>
        <taxon>Bacteria</taxon>
        <taxon>Pseudomonadati</taxon>
        <taxon>Bacteroidota</taxon>
        <taxon>Flavobacteriia</taxon>
        <taxon>Flavobacteriales</taxon>
        <taxon>Flavobacteriaceae</taxon>
        <taxon>Aquimarina</taxon>
    </lineage>
</organism>
<gene>
    <name evidence="1" type="ORF">FOF46_12830</name>
</gene>
<dbReference type="EMBL" id="VLNR01000024">
    <property type="protein sequence ID" value="TSE08275.1"/>
    <property type="molecule type" value="Genomic_DNA"/>
</dbReference>
<dbReference type="OrthoDB" id="1428332at2"/>
<reference evidence="1 2" key="1">
    <citation type="submission" date="2019-07" db="EMBL/GenBank/DDBJ databases">
        <title>The draft genome sequence of Aquimarina algiphila M91.</title>
        <authorList>
            <person name="Meng X."/>
        </authorList>
    </citation>
    <scope>NUCLEOTIDE SEQUENCE [LARGE SCALE GENOMIC DNA]</scope>
    <source>
        <strain evidence="1 2">M91</strain>
    </source>
</reference>
<dbReference type="Pfam" id="PF01289">
    <property type="entry name" value="Thiol_cytolysin"/>
    <property type="match status" value="1"/>
</dbReference>
<dbReference type="Proteomes" id="UP000318833">
    <property type="component" value="Unassembled WGS sequence"/>
</dbReference>